<feature type="region of interest" description="Disordered" evidence="2">
    <location>
        <begin position="1"/>
        <end position="28"/>
    </location>
</feature>
<name>A0ABT1IXZ2_9ACTN</name>
<evidence type="ECO:0000313" key="7">
    <source>
        <dbReference type="Proteomes" id="UP001206483"/>
    </source>
</evidence>
<dbReference type="Pfam" id="PF03816">
    <property type="entry name" value="LytR_cpsA_psr"/>
    <property type="match status" value="1"/>
</dbReference>
<feature type="domain" description="LytR/CpsA/Psr regulator C-terminal" evidence="5">
    <location>
        <begin position="398"/>
        <end position="483"/>
    </location>
</feature>
<feature type="compositionally biased region" description="Low complexity" evidence="2">
    <location>
        <begin position="369"/>
        <end position="392"/>
    </location>
</feature>
<protein>
    <submittedName>
        <fullName evidence="6">LCP family protein required for cell wall assembly</fullName>
    </submittedName>
</protein>
<evidence type="ECO:0000313" key="6">
    <source>
        <dbReference type="EMBL" id="MCP2310026.1"/>
    </source>
</evidence>
<dbReference type="RefSeq" id="WP_253797853.1">
    <property type="nucleotide sequence ID" value="NZ_BAAAUB010000087.1"/>
</dbReference>
<comment type="similarity">
    <text evidence="1">Belongs to the LytR/CpsA/Psr (LCP) family.</text>
</comment>
<sequence length="526" mass="53986">MTIDQSVREIPGAGRRSRGGRRRRRPSGVRRWLRPVALTTGLVVVAGCGGAYLYVRHLDANISHAPLGAGNAPPPAGQADAQGRVAMNILIIGTDSRKGLNGAYGDRQNTGDGNNDVNILLHVYPDRRAAVALDLPRDSLVDLPKCTSPDGKVYPAKKHRPLNEALGRGGPGCVTDTVQSITKLKIDHYALVNFEGVKELTDAVGGVDVDLCTAIKDPDSHLDLPAGQSHLTGEQGLQFVRTRHGVQDGSAIGRFSMQRAFLSSLLRKITAQGTLLDPTKAFPVIEAATKSITVDDPIAGTTKLVGLATDLRNVKPADVSFVQPVMAYTTDDPDPDLRGKAEMVQPKADQLFALILADRTLSGDEDHTGGAAAPSGSPDAGSSAPAAPAAATGVNPASVNVTVVNGTGRGMVATSTAKTLGGLGYQASPGSDTGRTARSTVRYAQADQKPAAEAVATALGLPASAVVAGGSGRGVTVTLGTDFQAPAAGGGAAAPVAVPSAVPTDVKVHQGDDTSCTQGKTGTLKQ</sequence>
<dbReference type="PANTHER" id="PTHR33392:SF6">
    <property type="entry name" value="POLYISOPRENYL-TEICHOIC ACID--PEPTIDOGLYCAN TEICHOIC ACID TRANSFERASE TAGU"/>
    <property type="match status" value="1"/>
</dbReference>
<dbReference type="Pfam" id="PF13399">
    <property type="entry name" value="LytR_C"/>
    <property type="match status" value="1"/>
</dbReference>
<dbReference type="NCBIfam" id="TIGR00350">
    <property type="entry name" value="lytR_cpsA_psr"/>
    <property type="match status" value="1"/>
</dbReference>
<accession>A0ABT1IXZ2</accession>
<dbReference type="Gene3D" id="3.30.70.2390">
    <property type="match status" value="1"/>
</dbReference>
<dbReference type="InterPro" id="IPR004474">
    <property type="entry name" value="LytR_CpsA_psr"/>
</dbReference>
<dbReference type="InterPro" id="IPR027381">
    <property type="entry name" value="LytR/CpsA/Psr_C"/>
</dbReference>
<feature type="region of interest" description="Disordered" evidence="2">
    <location>
        <begin position="505"/>
        <end position="526"/>
    </location>
</feature>
<feature type="compositionally biased region" description="Polar residues" evidence="2">
    <location>
        <begin position="513"/>
        <end position="526"/>
    </location>
</feature>
<keyword evidence="3" id="KW-1133">Transmembrane helix</keyword>
<comment type="caution">
    <text evidence="6">The sequence shown here is derived from an EMBL/GenBank/DDBJ whole genome shotgun (WGS) entry which is preliminary data.</text>
</comment>
<evidence type="ECO:0000259" key="4">
    <source>
        <dbReference type="Pfam" id="PF03816"/>
    </source>
</evidence>
<evidence type="ECO:0000256" key="2">
    <source>
        <dbReference type="SAM" id="MobiDB-lite"/>
    </source>
</evidence>
<keyword evidence="3" id="KW-0812">Transmembrane</keyword>
<proteinExistence type="inferred from homology"/>
<evidence type="ECO:0000256" key="3">
    <source>
        <dbReference type="SAM" id="Phobius"/>
    </source>
</evidence>
<dbReference type="EMBL" id="JAMZDX010000003">
    <property type="protein sequence ID" value="MCP2310026.1"/>
    <property type="molecule type" value="Genomic_DNA"/>
</dbReference>
<reference evidence="6 7" key="1">
    <citation type="submission" date="2022-06" db="EMBL/GenBank/DDBJ databases">
        <title>Sequencing the genomes of 1000 actinobacteria strains.</title>
        <authorList>
            <person name="Klenk H.-P."/>
        </authorList>
    </citation>
    <scope>NUCLEOTIDE SEQUENCE [LARGE SCALE GENOMIC DNA]</scope>
    <source>
        <strain evidence="6 7">DSM 41656</strain>
    </source>
</reference>
<evidence type="ECO:0000259" key="5">
    <source>
        <dbReference type="Pfam" id="PF13399"/>
    </source>
</evidence>
<keyword evidence="3" id="KW-0472">Membrane</keyword>
<feature type="compositionally biased region" description="Basic residues" evidence="2">
    <location>
        <begin position="15"/>
        <end position="28"/>
    </location>
</feature>
<feature type="domain" description="Cell envelope-related transcriptional attenuator" evidence="4">
    <location>
        <begin position="114"/>
        <end position="270"/>
    </location>
</feature>
<dbReference type="Proteomes" id="UP001206483">
    <property type="component" value="Unassembled WGS sequence"/>
</dbReference>
<evidence type="ECO:0000256" key="1">
    <source>
        <dbReference type="ARBA" id="ARBA00006068"/>
    </source>
</evidence>
<keyword evidence="7" id="KW-1185">Reference proteome</keyword>
<dbReference type="Gene3D" id="3.40.630.190">
    <property type="entry name" value="LCP protein"/>
    <property type="match status" value="1"/>
</dbReference>
<gene>
    <name evidence="6" type="ORF">FHR36_003159</name>
</gene>
<dbReference type="PANTHER" id="PTHR33392">
    <property type="entry name" value="POLYISOPRENYL-TEICHOIC ACID--PEPTIDOGLYCAN TEICHOIC ACID TRANSFERASE TAGU"/>
    <property type="match status" value="1"/>
</dbReference>
<dbReference type="InterPro" id="IPR050922">
    <property type="entry name" value="LytR/CpsA/Psr_CW_biosynth"/>
</dbReference>
<feature type="transmembrane region" description="Helical" evidence="3">
    <location>
        <begin position="32"/>
        <end position="55"/>
    </location>
</feature>
<feature type="region of interest" description="Disordered" evidence="2">
    <location>
        <begin position="363"/>
        <end position="392"/>
    </location>
</feature>
<organism evidence="6 7">
    <name type="scientific">Kitasatospora paracochleata</name>
    <dbReference type="NCBI Taxonomy" id="58354"/>
    <lineage>
        <taxon>Bacteria</taxon>
        <taxon>Bacillati</taxon>
        <taxon>Actinomycetota</taxon>
        <taxon>Actinomycetes</taxon>
        <taxon>Kitasatosporales</taxon>
        <taxon>Streptomycetaceae</taxon>
        <taxon>Kitasatospora</taxon>
    </lineage>
</organism>